<accession>A0A0N0VLJ8</accession>
<dbReference type="Proteomes" id="UP000038011">
    <property type="component" value="Unassembled WGS sequence"/>
</dbReference>
<evidence type="ECO:0000259" key="2">
    <source>
        <dbReference type="Pfam" id="PF02974"/>
    </source>
</evidence>
<comment type="caution">
    <text evidence="3">The sequence shown here is derived from an EMBL/GenBank/DDBJ whole genome shotgun (WGS) entry which is preliminary data.</text>
</comment>
<reference evidence="3 4" key="1">
    <citation type="submission" date="2015-01" db="EMBL/GenBank/DDBJ databases">
        <title>Ahrensia donghaiensis sp. nov., a novel dimethylsulphoniopropionate-cleavage bacterium isolated from seawater and emended descriptions of the genus Ahrensia and Ahrensia kielensis.</title>
        <authorList>
            <person name="Liu J."/>
        </authorList>
    </citation>
    <scope>NUCLEOTIDE SEQUENCE [LARGE SCALE GENOMIC DNA]</scope>
    <source>
        <strain evidence="3 4">LZD062</strain>
    </source>
</reference>
<dbReference type="EMBL" id="JXMU01000022">
    <property type="protein sequence ID" value="KPB00404.1"/>
    <property type="molecule type" value="Genomic_DNA"/>
</dbReference>
<gene>
    <name evidence="3" type="ORF">SU32_13760</name>
</gene>
<dbReference type="PATRIC" id="fig|1514904.3.peg.1886"/>
<dbReference type="InterPro" id="IPR021140">
    <property type="entry name" value="Inh/Omp19"/>
</dbReference>
<dbReference type="RefSeq" id="WP_053999953.1">
    <property type="nucleotide sequence ID" value="NZ_JXMU01000022.1"/>
</dbReference>
<evidence type="ECO:0000256" key="1">
    <source>
        <dbReference type="ARBA" id="ARBA00022729"/>
    </source>
</evidence>
<name>A0A0N0VLJ8_9HYPH</name>
<dbReference type="SUPFAM" id="SSF50882">
    <property type="entry name" value="beta-Barrel protease inhibitors"/>
    <property type="match status" value="1"/>
</dbReference>
<keyword evidence="4" id="KW-1185">Reference proteome</keyword>
<dbReference type="STRING" id="1514904.SU32_13760"/>
<evidence type="ECO:0000313" key="4">
    <source>
        <dbReference type="Proteomes" id="UP000038011"/>
    </source>
</evidence>
<evidence type="ECO:0000313" key="3">
    <source>
        <dbReference type="EMBL" id="KPB00404.1"/>
    </source>
</evidence>
<dbReference type="OrthoDB" id="8116606at2"/>
<keyword evidence="1" id="KW-0732">Signal</keyword>
<proteinExistence type="predicted"/>
<dbReference type="Gene3D" id="2.40.128.10">
    <property type="match status" value="1"/>
</dbReference>
<sequence>MRFSAVTILNCITVTGAASMMLVGAYNDKAYSLGSDGIDTMSTASVQAHATAQPKALADHFTVRNHADGRSCIVKLHRAEGYNVHRIEPSENCAAVTGMLASARAWRENNDGLVAITDRSGKSLMKLIPGDGLAWEVIEPRNIALSLEAF</sequence>
<protein>
    <recommendedName>
        <fullName evidence="2">Alkaline proteinase inhibitor/ Outer membrane lipoprotein Omp19 domain-containing protein</fullName>
    </recommendedName>
</protein>
<dbReference type="Pfam" id="PF02974">
    <property type="entry name" value="Inh"/>
    <property type="match status" value="1"/>
</dbReference>
<organism evidence="3 4">
    <name type="scientific">Ahrensia marina</name>
    <dbReference type="NCBI Taxonomy" id="1514904"/>
    <lineage>
        <taxon>Bacteria</taxon>
        <taxon>Pseudomonadati</taxon>
        <taxon>Pseudomonadota</taxon>
        <taxon>Alphaproteobacteria</taxon>
        <taxon>Hyphomicrobiales</taxon>
        <taxon>Ahrensiaceae</taxon>
        <taxon>Ahrensia</taxon>
    </lineage>
</organism>
<feature type="domain" description="Alkaline proteinase inhibitor/ Outer membrane lipoprotein Omp19" evidence="2">
    <location>
        <begin position="54"/>
        <end position="147"/>
    </location>
</feature>
<dbReference type="GO" id="GO:0004866">
    <property type="term" value="F:endopeptidase inhibitor activity"/>
    <property type="evidence" value="ECO:0007669"/>
    <property type="project" value="InterPro"/>
</dbReference>
<dbReference type="AlphaFoldDB" id="A0A0N0VLJ8"/>
<dbReference type="InterPro" id="IPR016085">
    <property type="entry name" value="Protease_inh_B-barrel_dom"/>
</dbReference>